<evidence type="ECO:0000313" key="2">
    <source>
        <dbReference type="Proteomes" id="UP000306319"/>
    </source>
</evidence>
<dbReference type="Proteomes" id="UP000306319">
    <property type="component" value="Unassembled WGS sequence"/>
</dbReference>
<proteinExistence type="predicted"/>
<sequence>MKENGISIATFDCVIGKITYLTLRNQSGASVTLSSVGAGIVSVIVPDCNGNLADVVLGYGNPADYIGDGPCAGKIPGRYANRISNGEFMIDGETYHLAQNDYPNALHGGPSGFHNRIWDVEIIDDRRVRFTLLSEDGDEGYPGNLSVSATYVWTDGNMLELHLEAVTDKPTVGNLTNHAYFNLDGEDAGSVLGHELWLNASRYLPTDSAFIPTGELADVVSTPMDFTSPKRLGMDIEADFPDLIYGRGYNTCWIVDNWQPGRLQKVAVLDSERSGRRLTVFSTQPGVQVYTGGWLKGSPESISGGEYDKGSGVAIECQGFPDAPNRPSFPSQLLRPGERYCQQIFFSFSTRELRK</sequence>
<comment type="caution">
    <text evidence="1">The sequence shown here is derived from an EMBL/GenBank/DDBJ whole genome shotgun (WGS) entry which is preliminary data.</text>
</comment>
<evidence type="ECO:0000313" key="1">
    <source>
        <dbReference type="EMBL" id="TGY77405.1"/>
    </source>
</evidence>
<name>A0AC61REH8_9BACT</name>
<reference evidence="1" key="1">
    <citation type="submission" date="2019-04" db="EMBL/GenBank/DDBJ databases">
        <title>Microbes associate with the intestines of laboratory mice.</title>
        <authorList>
            <person name="Navarre W."/>
            <person name="Wong E."/>
            <person name="Huang K."/>
            <person name="Tropini C."/>
            <person name="Ng K."/>
            <person name="Yu B."/>
        </authorList>
    </citation>
    <scope>NUCLEOTIDE SEQUENCE</scope>
    <source>
        <strain evidence="1">NM04_E33</strain>
    </source>
</reference>
<protein>
    <submittedName>
        <fullName evidence="1">Galactose mutarotase</fullName>
    </submittedName>
</protein>
<dbReference type="EMBL" id="SRYB01000025">
    <property type="protein sequence ID" value="TGY77405.1"/>
    <property type="molecule type" value="Genomic_DNA"/>
</dbReference>
<accession>A0AC61REH8</accession>
<gene>
    <name evidence="1" type="ORF">E5331_14565</name>
</gene>
<organism evidence="1 2">
    <name type="scientific">Lepagella muris</name>
    <dbReference type="NCBI Taxonomy" id="3032870"/>
    <lineage>
        <taxon>Bacteria</taxon>
        <taxon>Pseudomonadati</taxon>
        <taxon>Bacteroidota</taxon>
        <taxon>Bacteroidia</taxon>
        <taxon>Bacteroidales</taxon>
        <taxon>Muribaculaceae</taxon>
        <taxon>Lepagella</taxon>
    </lineage>
</organism>
<keyword evidence="2" id="KW-1185">Reference proteome</keyword>